<dbReference type="InterPro" id="IPR027417">
    <property type="entry name" value="P-loop_NTPase"/>
</dbReference>
<reference evidence="2" key="1">
    <citation type="journal article" date="2015" name="ISME J.">
        <title>Genomic and phenotypic differentiation among Methanosarcina mazei populations from Columbia River sediment.</title>
        <authorList>
            <person name="Youngblut N.D."/>
            <person name="Wirth J.S."/>
            <person name="Henriksen J.R."/>
            <person name="Smith M."/>
            <person name="Simon H."/>
            <person name="Metcalf W.W."/>
            <person name="Whitaker R.J."/>
        </authorList>
    </citation>
    <scope>NUCLEOTIDE SEQUENCE [LARGE SCALE GENOMIC DNA]</scope>
    <source>
        <strain evidence="2">1.H.A.2.8</strain>
    </source>
</reference>
<keyword evidence="1" id="KW-0175">Coiled coil</keyword>
<gene>
    <name evidence="2" type="ORF">DU73_10765</name>
</gene>
<feature type="non-terminal residue" evidence="2">
    <location>
        <position position="1"/>
    </location>
</feature>
<dbReference type="PATRIC" id="fig|2209.86.peg.2330"/>
<proteinExistence type="predicted"/>
<accession>A0A0F8S8M5</accession>
<dbReference type="SUPFAM" id="SSF52540">
    <property type="entry name" value="P-loop containing nucleoside triphosphate hydrolases"/>
    <property type="match status" value="1"/>
</dbReference>
<evidence type="ECO:0000313" key="2">
    <source>
        <dbReference type="EMBL" id="KKH63181.1"/>
    </source>
</evidence>
<feature type="coiled-coil region" evidence="1">
    <location>
        <begin position="118"/>
        <end position="202"/>
    </location>
</feature>
<comment type="caution">
    <text evidence="2">The sequence shown here is derived from an EMBL/GenBank/DDBJ whole genome shotgun (WGS) entry which is preliminary data.</text>
</comment>
<dbReference type="Gene3D" id="3.40.50.300">
    <property type="entry name" value="P-loop containing nucleotide triphosphate hydrolases"/>
    <property type="match status" value="1"/>
</dbReference>
<sequence length="391" mass="45878">ERELIDKDIERLNKQIESREFERNNYLVDIAPFIYLKDEIEKSYKIIENKVEKGELPPQIRETFVHELLERGYCICGNDLNGESRKILEQYITKLALSELSEISIVGKTTIIQIYSDIKEFPEKIDKLNEHINKLNDDLEQKKRRKEQISAEIKDSDIDEIRRLENRRNQLERLIGNIEGDIKSLNRDLEIFNSKLSNKEELYVKEMSKDKKNLILKKKLSLVKNSLKTIEESKLIIKAKIRDQVERNTKNNFLTLIRKKHAFKDIVIDENYIVKVLHSHGYNVINDLSAGEYLILGLSFMSALMTISGFHAPVIIDTPLGKIDDEHRSLITTELPRFLHETQLVLLVTPTEYDHNVKKNLDEFLLKENYYEIRENEANTESMVWCDVNCS</sequence>
<name>A0A0F8S8M5_METMZ</name>
<dbReference type="EMBL" id="JJQP01000230">
    <property type="protein sequence ID" value="KKH63181.1"/>
    <property type="molecule type" value="Genomic_DNA"/>
</dbReference>
<organism evidence="2">
    <name type="scientific">Methanosarcina mazei</name>
    <name type="common">Methanosarcina frisia</name>
    <dbReference type="NCBI Taxonomy" id="2209"/>
    <lineage>
        <taxon>Archaea</taxon>
        <taxon>Methanobacteriati</taxon>
        <taxon>Methanobacteriota</taxon>
        <taxon>Stenosarchaea group</taxon>
        <taxon>Methanomicrobia</taxon>
        <taxon>Methanosarcinales</taxon>
        <taxon>Methanosarcinaceae</taxon>
        <taxon>Methanosarcina</taxon>
    </lineage>
</organism>
<protein>
    <submittedName>
        <fullName evidence="2">Uncharacterized protein</fullName>
    </submittedName>
</protein>
<dbReference type="AlphaFoldDB" id="A0A0F8S8M5"/>
<evidence type="ECO:0000256" key="1">
    <source>
        <dbReference type="SAM" id="Coils"/>
    </source>
</evidence>